<protein>
    <submittedName>
        <fullName evidence="1">Uncharacterized protein</fullName>
    </submittedName>
</protein>
<reference evidence="1 2" key="1">
    <citation type="journal article" date="2021" name="Nat. Plants">
        <title>The Taxus genome provides insights into paclitaxel biosynthesis.</title>
        <authorList>
            <person name="Xiong X."/>
            <person name="Gou J."/>
            <person name="Liao Q."/>
            <person name="Li Y."/>
            <person name="Zhou Q."/>
            <person name="Bi G."/>
            <person name="Li C."/>
            <person name="Du R."/>
            <person name="Wang X."/>
            <person name="Sun T."/>
            <person name="Guo L."/>
            <person name="Liang H."/>
            <person name="Lu P."/>
            <person name="Wu Y."/>
            <person name="Zhang Z."/>
            <person name="Ro D.K."/>
            <person name="Shang Y."/>
            <person name="Huang S."/>
            <person name="Yan J."/>
        </authorList>
    </citation>
    <scope>NUCLEOTIDE SEQUENCE [LARGE SCALE GENOMIC DNA]</scope>
    <source>
        <strain evidence="1">Ta-2019</strain>
    </source>
</reference>
<comment type="caution">
    <text evidence="1">The sequence shown here is derived from an EMBL/GenBank/DDBJ whole genome shotgun (WGS) entry which is preliminary data.</text>
</comment>
<dbReference type="Proteomes" id="UP000824469">
    <property type="component" value="Unassembled WGS sequence"/>
</dbReference>
<dbReference type="AlphaFoldDB" id="A0AA38G3V7"/>
<evidence type="ECO:0000313" key="1">
    <source>
        <dbReference type="EMBL" id="KAH9314895.1"/>
    </source>
</evidence>
<feature type="non-terminal residue" evidence="1">
    <location>
        <position position="57"/>
    </location>
</feature>
<accession>A0AA38G3V7</accession>
<dbReference type="EMBL" id="JAHRHJ020000005">
    <property type="protein sequence ID" value="KAH9314895.1"/>
    <property type="molecule type" value="Genomic_DNA"/>
</dbReference>
<sequence length="57" mass="5717">VGSEIRLSIPSSRVPTARILPATATRDGAAAIFTGAAAANRVFGRMSSCSVLLLSAG</sequence>
<keyword evidence="2" id="KW-1185">Reference proteome</keyword>
<proteinExistence type="predicted"/>
<evidence type="ECO:0000313" key="2">
    <source>
        <dbReference type="Proteomes" id="UP000824469"/>
    </source>
</evidence>
<gene>
    <name evidence="1" type="ORF">KI387_023522</name>
</gene>
<name>A0AA38G3V7_TAXCH</name>
<organism evidence="1 2">
    <name type="scientific">Taxus chinensis</name>
    <name type="common">Chinese yew</name>
    <name type="synonym">Taxus wallichiana var. chinensis</name>
    <dbReference type="NCBI Taxonomy" id="29808"/>
    <lineage>
        <taxon>Eukaryota</taxon>
        <taxon>Viridiplantae</taxon>
        <taxon>Streptophyta</taxon>
        <taxon>Embryophyta</taxon>
        <taxon>Tracheophyta</taxon>
        <taxon>Spermatophyta</taxon>
        <taxon>Pinopsida</taxon>
        <taxon>Pinidae</taxon>
        <taxon>Conifers II</taxon>
        <taxon>Cupressales</taxon>
        <taxon>Taxaceae</taxon>
        <taxon>Taxus</taxon>
    </lineage>
</organism>